<proteinExistence type="predicted"/>
<name>A0A917WYP8_9BACI</name>
<keyword evidence="2" id="KW-1185">Reference proteome</keyword>
<evidence type="ECO:0008006" key="3">
    <source>
        <dbReference type="Google" id="ProtNLM"/>
    </source>
</evidence>
<dbReference type="Proteomes" id="UP000618460">
    <property type="component" value="Unassembled WGS sequence"/>
</dbReference>
<gene>
    <name evidence="1" type="ORF">GCM10011351_30520</name>
</gene>
<dbReference type="EMBL" id="BMLG01000029">
    <property type="protein sequence ID" value="GGM42382.1"/>
    <property type="molecule type" value="Genomic_DNA"/>
</dbReference>
<dbReference type="RefSeq" id="WP_117157075.1">
    <property type="nucleotide sequence ID" value="NZ_BMLG01000029.1"/>
</dbReference>
<organism evidence="1 2">
    <name type="scientific">Paraliobacillus quinghaiensis</name>
    <dbReference type="NCBI Taxonomy" id="470815"/>
    <lineage>
        <taxon>Bacteria</taxon>
        <taxon>Bacillati</taxon>
        <taxon>Bacillota</taxon>
        <taxon>Bacilli</taxon>
        <taxon>Bacillales</taxon>
        <taxon>Bacillaceae</taxon>
        <taxon>Paraliobacillus</taxon>
    </lineage>
</organism>
<dbReference type="AlphaFoldDB" id="A0A917WYP8"/>
<dbReference type="InterPro" id="IPR021328">
    <property type="entry name" value="CotB-like"/>
</dbReference>
<sequence length="143" mass="16620">MQTYRSNFPVNIVFEGLFWTEQSIDHSKLLIEVTEGLEAEYKAGLKEWMEYFKQMNASFTNLGELISTSNPANHQVLENIHYTVQHIYTQMNHYIGFINVLGENSSAINNNKIATSLIEHIRRESEYYNGLNNAFLIACYQQM</sequence>
<dbReference type="Gene3D" id="1.20.1260.120">
    <property type="entry name" value="Protein of unknown function DUF2935"/>
    <property type="match status" value="1"/>
</dbReference>
<dbReference type="SUPFAM" id="SSF158430">
    <property type="entry name" value="Bacillus cereus metalloprotein-like"/>
    <property type="match status" value="1"/>
</dbReference>
<comment type="caution">
    <text evidence="1">The sequence shown here is derived from an EMBL/GenBank/DDBJ whole genome shotgun (WGS) entry which is preliminary data.</text>
</comment>
<reference evidence="1" key="1">
    <citation type="journal article" date="2014" name="Int. J. Syst. Evol. Microbiol.">
        <title>Complete genome sequence of Corynebacterium casei LMG S-19264T (=DSM 44701T), isolated from a smear-ripened cheese.</title>
        <authorList>
            <consortium name="US DOE Joint Genome Institute (JGI-PGF)"/>
            <person name="Walter F."/>
            <person name="Albersmeier A."/>
            <person name="Kalinowski J."/>
            <person name="Ruckert C."/>
        </authorList>
    </citation>
    <scope>NUCLEOTIDE SEQUENCE</scope>
    <source>
        <strain evidence="1">CGMCC 1.6333</strain>
    </source>
</reference>
<dbReference type="Pfam" id="PF11155">
    <property type="entry name" value="DUF2935"/>
    <property type="match status" value="1"/>
</dbReference>
<reference evidence="1" key="2">
    <citation type="submission" date="2020-09" db="EMBL/GenBank/DDBJ databases">
        <authorList>
            <person name="Sun Q."/>
            <person name="Zhou Y."/>
        </authorList>
    </citation>
    <scope>NUCLEOTIDE SEQUENCE</scope>
    <source>
        <strain evidence="1">CGMCC 1.6333</strain>
    </source>
</reference>
<dbReference type="OrthoDB" id="2734401at2"/>
<protein>
    <recommendedName>
        <fullName evidence="3">DUF2935 domain-containing protein</fullName>
    </recommendedName>
</protein>
<evidence type="ECO:0000313" key="2">
    <source>
        <dbReference type="Proteomes" id="UP000618460"/>
    </source>
</evidence>
<evidence type="ECO:0000313" key="1">
    <source>
        <dbReference type="EMBL" id="GGM42382.1"/>
    </source>
</evidence>
<accession>A0A917WYP8</accession>